<keyword evidence="1" id="KW-0175">Coiled coil</keyword>
<dbReference type="OMA" id="MANAEIC"/>
<comment type="caution">
    <text evidence="4">The sequence shown here is derived from an EMBL/GenBank/DDBJ whole genome shotgun (WGS) entry which is preliminary data.</text>
</comment>
<feature type="signal peptide" evidence="3">
    <location>
        <begin position="1"/>
        <end position="25"/>
    </location>
</feature>
<evidence type="ECO:0000313" key="4">
    <source>
        <dbReference type="EMBL" id="OLP90048.1"/>
    </source>
</evidence>
<evidence type="ECO:0000313" key="5">
    <source>
        <dbReference type="Proteomes" id="UP000186817"/>
    </source>
</evidence>
<reference evidence="4 5" key="1">
    <citation type="submission" date="2016-02" db="EMBL/GenBank/DDBJ databases">
        <title>Genome analysis of coral dinoflagellate symbionts highlights evolutionary adaptations to a symbiotic lifestyle.</title>
        <authorList>
            <person name="Aranda M."/>
            <person name="Li Y."/>
            <person name="Liew Y.J."/>
            <person name="Baumgarten S."/>
            <person name="Simakov O."/>
            <person name="Wilson M."/>
            <person name="Piel J."/>
            <person name="Ashoor H."/>
            <person name="Bougouffa S."/>
            <person name="Bajic V.B."/>
            <person name="Ryu T."/>
            <person name="Ravasi T."/>
            <person name="Bayer T."/>
            <person name="Micklem G."/>
            <person name="Kim H."/>
            <person name="Bhak J."/>
            <person name="Lajeunesse T.C."/>
            <person name="Voolstra C.R."/>
        </authorList>
    </citation>
    <scope>NUCLEOTIDE SEQUENCE [LARGE SCALE GENOMIC DNA]</scope>
    <source>
        <strain evidence="4 5">CCMP2467</strain>
    </source>
</reference>
<keyword evidence="5" id="KW-1185">Reference proteome</keyword>
<sequence>MVACQGFSMFPAMMAFVLCAVTVLARNADPSDQSDQCDAKPRDEGEPAALLQMQPTLSVDTASLHGSQGNSSLIPRFRGRRHHAYNDKPPCSACSDLKDVAEDLQNINQELQKTHQELRNTTKELGNTQQEFQNTTQDLEETVATIPEVVAESATDVLSNFTDEVVQNLLSQETSRPTPIPFPVGICNVSGAIVKEVCNITEAEGCNVTISNQPARASSNGSNGAIITGCGLIEDEIQELFQVCNADMEERLIRATTCGTGNASFDHKLAAYITVSSKFTDLTGERVEFVECATVACADDTRGPFPCEDTWQGPDLDPRTTIEFLLTQDACAYIVQQPGRGGVLGVVEGNDTDVLFISSQATTTTTTSTTTATSIETTTSATSTSTNNSGVVLLAELSQERPTKSDRGKDVSHISIAGSLSERPRRPKPTVAHRAARSLGPDMGPAESMKIPLPKPGVGPPIPTHSKPVGKSQTPLALRKDTKVNATFGLCSASSARARAREASDMNDMKELKLVSKSTSAQGHIPCDPDLEVATFDPSTGQYACCGHQNTFCSGCASLASNGAACDQCLGGFVATASGCEACMDFEWRSRSGESCADADCQGEKVKEVSAREACCRCGGGHRAATPFSYYVGPLVLASTSVVGHPVPRTASDYFVNDGCQLLQFGFTIDGRTGELKLKSGCTQVGCGAAEAFSTSCTITAREASGLTAEAELSVTVAAGPSYGSYPLIFVPGQRAVQLCARVASTAAVDGDTWIYESWGSSDFSDPSAIGNQCPELPNVRSYHFVVRNFVGGPEYLRTERFLSNNNRFAVPINPNNIGLSGGASLSESFQNIWKFSKPSSSRYGESSAGEPCNGPAINPGGPSRLSICVAETRAGGRSLQIYGGYNSDSTEFGNGIFACFPGDLACNESIPSPAALEIYVEVDVPQLEAIASSPALQPGGPSLVDPPSVSCVPHNLEEVTTVAPSTWRVTLAGVVTESHGGVSIDPFSEITGGICSLSGNGATSSFMAVVPHIWNFLKYDPDTLYATFGQEAPVLMPVEQPGKLAPSRFSAAVSNLIQDERSKYVFDIFTGVMTYDSYQLFQLDVKTGALKLDPAEELAELEIGPTRASLTAQFVIYAFYEWPPLQTGPVLSYTISIEARDTNCWIRQTHRFKREELVESGGTEIQCRRLCARDFFCTHYRHTSSLDCIKYSQLCALSETTCLDAVEVYAKYSGCAERTSCLEMKITNAAFLSGEFCPAGESSDGENGQVFLKEGRTQQDSFWLVFGEEDNANLGSACLAGNHWILKESDPQNDYLNDTSSYVELYGAGAACLKPMVDENSWNLVTDAFDNSPLDIRVATTSNELQGQASVLIPSCGPPNVTQSETVEGKLEESEVVSALILDDPGTPVVDDYWLHPCQCIPPAWGQEEPVTAEALEDVPAGSLGAGFLPRPYEIVSGAFVCDQKFLLSVELAIENEALTQEQCEIQCKESAPCRFFWHGNAGGGDQCWLYSDCRTLYRSLGLAGTLFAFEKSQEVCRMANAEICWFGTKRRQFLGAYQSDGRIYLPDCLHQSLFVQCDQKQMLGGSGTSEEGCGSCKYVAVDSSGEYLVVPPDFELEPENDEPNLGAYEVVSPLRALVAPSNGYAAQCPLGSRLVACRAFPGLRANGDSWTITDRACELTSPRAIASCSWAGETVVLDKAQAYNGCPSGFFATSCWSQEMLNTIVLFGDAFGPPIGTTTCPFPKDGGEQGYPRICQKPSTSSRQKRPLPISFEHGRSLVARCWSERFVSASSSVELRCVAGKWRNEAGSLGLANFACTSCIQVVSKQYRDLLAKNKQELFFGSRWHLQLLLGELGGEFYKLLGCSRLVAQFASGDDYQRQFREVCFANKLCVTARSNTLTFEECQPSSQQLLNGQDLGLLFLQDYKQRTNSEASYDSVVDTSQDLGVDEFTKQSLNVACETNQAVRKLSFGVGGLGAGDSGLSGSCTSTVLRGPRRDRGVTLPFSFRNEGTDRCLQHAPCTLNPSQQCLQSTEEVLARCSGKQSQLFFLKKRIEKSPYFQTVLTQSNEGFRMYLDDNFDNEVHWESWIRFPLRKRQSIRETEGPVKGLCRLNTETGTDARSFECSDGKRRVCLSVLLLAQFDCAQAMWLGSVESNSFRLEAIEINLDRRFRTYLAPHFKPTTSNQFFWRADNLGGLDSLQLTCGVGEVITSFSKVGRKISWTCQQVLGLGACVEKTSLEQVEIDSKERGLVEIDCAEGHVIKKLETEVNYVTESFRLKATCCFVASMPFTLRPYQQFDTADVDELSGIFCPKPEGLDDSGRPEFSQQLSFRRSSSAPQAELQYDKALGKWCLKEQPSQVCASTDPAVESDVVHPLNLALGRFYVVPMTNFDGVFETPVGVARDAATPQPPPKPTLITFSATSPDFAAECQDENTPGTPTFDRERMNQKAQELLNADSEHPCGYIFSEPRTSREVAAPGLSWWPQSDVSPYAGTIFRGVSGGFDGGDETGRGVTYRTVTECSERVKSRKIDNSADKFPITTGLFILDKLKDDKQAIAEAVVKLSAGLGAETEWSPGLTLNAVLRKISSAGKAVLTTYERALERDFNKANANDCDPLQHGLARIFCDLYCIRDFVKKGDAAILQNLQSATDTLNQNLQELFSFYAGSGGQLEQNIEKLLDARGVGVSTTLLSERTMAAGLRRSLEEMQSLLSGSFPASSRTAAMRSLQAFQIRLQRLRMARPSVASAANGTSISESLTALSSEVQKLRAAVGSASARGLSNSQAVAKKTADYVHSMNQVWKSKAHQLGVYRRVASRYQAGLLFDIPVDEITLRRQHCLFETLPVSSYIAGLLAPSPWTRHSQHHIFYLGNPVFAEEDHTYLPEYYLSVRSTRQRYNAHDYLHHFGFRTGMHENIDMIKYESYGCDHTVHIALHIHRADAHLHQPVKVVRLQALELIVAFQYQIATKLAFFVKTEGLANGDFEISLTIHGTKHGKQTWRVFYQNMSSLVFWSKKKTMMVTYTTRNYSMSSHVKRGRHHPVACAPLPHNPLHRNLRWKTEQRPDDTYAKMIILIHRVLHPLGHIAACVDQTYLMIFDEAHRRTWIRTPFDVDAWIVDYKSSTEFRTRHSGISTLAKIDNGFGAAKTIPRTHSDDRDIAQPFAS</sequence>
<protein>
    <submittedName>
        <fullName evidence="4">Uncharacterized protein</fullName>
    </submittedName>
</protein>
<keyword evidence="3" id="KW-0732">Signal</keyword>
<name>A0A1Q9D4E2_SYMMI</name>
<feature type="region of interest" description="Disordered" evidence="2">
    <location>
        <begin position="418"/>
        <end position="446"/>
    </location>
</feature>
<accession>A0A1Q9D4E2</accession>
<dbReference type="OrthoDB" id="419573at2759"/>
<evidence type="ECO:0000256" key="3">
    <source>
        <dbReference type="SAM" id="SignalP"/>
    </source>
</evidence>
<gene>
    <name evidence="4" type="ORF">AK812_SmicGene28451</name>
</gene>
<feature type="coiled-coil region" evidence="1">
    <location>
        <begin position="94"/>
        <end position="138"/>
    </location>
</feature>
<dbReference type="Proteomes" id="UP000186817">
    <property type="component" value="Unassembled WGS sequence"/>
</dbReference>
<dbReference type="EMBL" id="LSRX01000731">
    <property type="protein sequence ID" value="OLP90048.1"/>
    <property type="molecule type" value="Genomic_DNA"/>
</dbReference>
<proteinExistence type="predicted"/>
<evidence type="ECO:0000256" key="2">
    <source>
        <dbReference type="SAM" id="MobiDB-lite"/>
    </source>
</evidence>
<evidence type="ECO:0000256" key="1">
    <source>
        <dbReference type="SAM" id="Coils"/>
    </source>
</evidence>
<feature type="chain" id="PRO_5012728793" evidence="3">
    <location>
        <begin position="26"/>
        <end position="3141"/>
    </location>
</feature>
<organism evidence="4 5">
    <name type="scientific">Symbiodinium microadriaticum</name>
    <name type="common">Dinoflagellate</name>
    <name type="synonym">Zooxanthella microadriatica</name>
    <dbReference type="NCBI Taxonomy" id="2951"/>
    <lineage>
        <taxon>Eukaryota</taxon>
        <taxon>Sar</taxon>
        <taxon>Alveolata</taxon>
        <taxon>Dinophyceae</taxon>
        <taxon>Suessiales</taxon>
        <taxon>Symbiodiniaceae</taxon>
        <taxon>Symbiodinium</taxon>
    </lineage>
</organism>